<sequence length="974" mass="104870">MAAILVSDRLFSDGVGQLTDRPRAPPRARTSSRASNSSSSTSQTASTHSHRYHHSKCDRPRSQLSREVPDSPPQTVAPMSALLQERLERERRVESERSSIRGVNELSDSSADSRTLRSPSPSDHRPMSSGGSDTTRKKNGLGVKEMEQTLSNLHKQNFDLKLELFHRREKQNALEERLEKAEVEKADTEAMNERLLVELEKRDKAVEEAVGMIVMLEARVEQLLREREMVRQIEEQGLPYTDSTPHSKPLQPPASDESKGLNRMPSFVSEKVENTENLRNVYLGTRSGSALSVPTTAEASPDTTRSGLRAESPALSMLSESSFVSIYGRNTTSQGPSPADSSPSPPDSAAQARMPGFSSPLRVTSATPNTRPTTARSASSNYAQFHNITDVLGMPGSPLGRLEKLDPQTSRPQTSAHERSPYSRPPITQTQPMTKEEKREALERVLTQGKYGRDHGLPPTPDTISTTTLRHYKDSNDTLSQAHGLSNERSYLALSDTTVSHHSTPNEIVTGLVPPVQTIHTQAASTTAFDSRKPFSSGDTNYDPQCSASQVQRPRATGPTSLDHPRAERDGEDSGDEQAAEENSRPSSADTWLRESLEPGRPDGLGPMSSVSQANPRRKQGRASPDLFSFPSSSKGWATNAMFGNLGGTGYMRAGGKASAAGPPAGTLDKSGGPSSLPAIGSSILTPSLATSANPAPPPPNRRSSLQAKTTNEASMPTAPTKSSPLSKLKKGVARGTRARSNSTDLQPPLRHSTDMAAKQDRAMTVPPKQVHLPPPPPPPPSRQDTQTRQEPQHPPLTRPRHYPPTASHGAAVRPRSRGLNIFRRSTGSADQGPVAPSSAPAPETISKVAAERHGPGIIGMPSWGRRNSFVEDDRDASATPPPIQRNRNLERRVEFDDDVGGVELEPAMSNDARLGGVPISERKHAPSRSIDSSGGVSLGNGVPVNNGASGSGGGKRKWLGLGRRSSSRNRGAA</sequence>
<feature type="compositionally biased region" description="Polar residues" evidence="4">
    <location>
        <begin position="537"/>
        <end position="552"/>
    </location>
</feature>
<evidence type="ECO:0000256" key="4">
    <source>
        <dbReference type="SAM" id="MobiDB-lite"/>
    </source>
</evidence>
<keyword evidence="3" id="KW-0175">Coiled coil</keyword>
<reference evidence="6" key="2">
    <citation type="submission" date="2023-06" db="EMBL/GenBank/DDBJ databases">
        <authorList>
            <consortium name="Lawrence Berkeley National Laboratory"/>
            <person name="Mondo S.J."/>
            <person name="Hensen N."/>
            <person name="Bonometti L."/>
            <person name="Westerberg I."/>
            <person name="Brannstrom I.O."/>
            <person name="Guillou S."/>
            <person name="Cros-Aarteil S."/>
            <person name="Calhoun S."/>
            <person name="Haridas S."/>
            <person name="Kuo A."/>
            <person name="Pangilinan J."/>
            <person name="Riley R."/>
            <person name="Labutti K."/>
            <person name="Andreopoulos B."/>
            <person name="Lipzen A."/>
            <person name="Chen C."/>
            <person name="Yanf M."/>
            <person name="Daum C."/>
            <person name="Ng V."/>
            <person name="Clum A."/>
            <person name="Steindorff A."/>
            <person name="Ohm R."/>
            <person name="Martin F."/>
            <person name="Silar P."/>
            <person name="Natvig D."/>
            <person name="Lalanne C."/>
            <person name="Gautier V."/>
            <person name="Ament-Velasquez S.L."/>
            <person name="Kruys A."/>
            <person name="Hutchinson M.I."/>
            <person name="Powell A.J."/>
            <person name="Barry K."/>
            <person name="Miller A.N."/>
            <person name="Grigoriev I.V."/>
            <person name="Debuchy R."/>
            <person name="Gladieux P."/>
            <person name="Thoren M.H."/>
            <person name="Johannesson H."/>
        </authorList>
    </citation>
    <scope>NUCLEOTIDE SEQUENCE</scope>
    <source>
        <strain evidence="6">PSN324</strain>
    </source>
</reference>
<feature type="domain" description="Centrosomin N-terminal motif 1" evidence="5">
    <location>
        <begin position="143"/>
        <end position="209"/>
    </location>
</feature>
<protein>
    <recommendedName>
        <fullName evidence="5">Centrosomin N-terminal motif 1 domain-containing protein</fullName>
    </recommendedName>
</protein>
<gene>
    <name evidence="6" type="ORF">QBC42DRAFT_309429</name>
</gene>
<dbReference type="GO" id="GO:0005815">
    <property type="term" value="C:microtubule organizing center"/>
    <property type="evidence" value="ECO:0007669"/>
    <property type="project" value="InterPro"/>
</dbReference>
<feature type="compositionally biased region" description="Low complexity" evidence="4">
    <location>
        <begin position="960"/>
        <end position="974"/>
    </location>
</feature>
<feature type="compositionally biased region" description="Low complexity" evidence="4">
    <location>
        <begin position="336"/>
        <end position="350"/>
    </location>
</feature>
<evidence type="ECO:0000259" key="5">
    <source>
        <dbReference type="Pfam" id="PF07989"/>
    </source>
</evidence>
<feature type="coiled-coil region" evidence="3">
    <location>
        <begin position="143"/>
        <end position="233"/>
    </location>
</feature>
<feature type="compositionally biased region" description="Pro residues" evidence="4">
    <location>
        <begin position="773"/>
        <end position="782"/>
    </location>
</feature>
<feature type="compositionally biased region" description="Polar residues" evidence="4">
    <location>
        <begin position="707"/>
        <end position="721"/>
    </location>
</feature>
<comment type="subcellular location">
    <subcellularLocation>
        <location evidence="1">Cytoplasm</location>
    </subcellularLocation>
</comment>
<evidence type="ECO:0000313" key="6">
    <source>
        <dbReference type="EMBL" id="KAK4457371.1"/>
    </source>
</evidence>
<dbReference type="GO" id="GO:0005737">
    <property type="term" value="C:cytoplasm"/>
    <property type="evidence" value="ECO:0007669"/>
    <property type="project" value="UniProtKB-SubCell"/>
</dbReference>
<comment type="caution">
    <text evidence="6">The sequence shown here is derived from an EMBL/GenBank/DDBJ whole genome shotgun (WGS) entry which is preliminary data.</text>
</comment>
<dbReference type="EMBL" id="MU865119">
    <property type="protein sequence ID" value="KAK4457371.1"/>
    <property type="molecule type" value="Genomic_DNA"/>
</dbReference>
<feature type="region of interest" description="Disordered" evidence="4">
    <location>
        <begin position="237"/>
        <end position="262"/>
    </location>
</feature>
<dbReference type="Proteomes" id="UP001321749">
    <property type="component" value="Unassembled WGS sequence"/>
</dbReference>
<dbReference type="AlphaFoldDB" id="A0AAV9HE53"/>
<feature type="region of interest" description="Disordered" evidence="4">
    <location>
        <begin position="1"/>
        <end position="76"/>
    </location>
</feature>
<keyword evidence="2" id="KW-0963">Cytoplasm</keyword>
<feature type="compositionally biased region" description="Low complexity" evidence="4">
    <location>
        <begin position="27"/>
        <end position="47"/>
    </location>
</feature>
<feature type="region of interest" description="Disordered" evidence="4">
    <location>
        <begin position="524"/>
        <end position="974"/>
    </location>
</feature>
<feature type="compositionally biased region" description="Polar residues" evidence="4">
    <location>
        <begin position="361"/>
        <end position="387"/>
    </location>
</feature>
<evidence type="ECO:0000256" key="2">
    <source>
        <dbReference type="ARBA" id="ARBA00022490"/>
    </source>
</evidence>
<dbReference type="Pfam" id="PF07989">
    <property type="entry name" value="Cnn_1N"/>
    <property type="match status" value="1"/>
</dbReference>
<dbReference type="InterPro" id="IPR012943">
    <property type="entry name" value="Cnn_1N"/>
</dbReference>
<feature type="compositionally biased region" description="Polar residues" evidence="4">
    <location>
        <begin position="291"/>
        <end position="306"/>
    </location>
</feature>
<name>A0AAV9HE53_9PEZI</name>
<feature type="compositionally biased region" description="Low complexity" evidence="4">
    <location>
        <begin position="654"/>
        <end position="666"/>
    </location>
</feature>
<keyword evidence="7" id="KW-1185">Reference proteome</keyword>
<feature type="region of interest" description="Disordered" evidence="4">
    <location>
        <begin position="328"/>
        <end position="438"/>
    </location>
</feature>
<evidence type="ECO:0000313" key="7">
    <source>
        <dbReference type="Proteomes" id="UP001321749"/>
    </source>
</evidence>
<organism evidence="6 7">
    <name type="scientific">Cladorrhinum samala</name>
    <dbReference type="NCBI Taxonomy" id="585594"/>
    <lineage>
        <taxon>Eukaryota</taxon>
        <taxon>Fungi</taxon>
        <taxon>Dikarya</taxon>
        <taxon>Ascomycota</taxon>
        <taxon>Pezizomycotina</taxon>
        <taxon>Sordariomycetes</taxon>
        <taxon>Sordariomycetidae</taxon>
        <taxon>Sordariales</taxon>
        <taxon>Podosporaceae</taxon>
        <taxon>Cladorrhinum</taxon>
    </lineage>
</organism>
<feature type="compositionally biased region" description="Basic and acidic residues" evidence="4">
    <location>
        <begin position="592"/>
        <end position="601"/>
    </location>
</feature>
<feature type="compositionally biased region" description="Basic and acidic residues" evidence="4">
    <location>
        <begin position="88"/>
        <end position="99"/>
    </location>
</feature>
<feature type="compositionally biased region" description="Acidic residues" evidence="4">
    <location>
        <begin position="570"/>
        <end position="580"/>
    </location>
</feature>
<feature type="compositionally biased region" description="Basic and acidic residues" evidence="4">
    <location>
        <begin position="752"/>
        <end position="762"/>
    </location>
</feature>
<evidence type="ECO:0000256" key="1">
    <source>
        <dbReference type="ARBA" id="ARBA00004496"/>
    </source>
</evidence>
<proteinExistence type="predicted"/>
<evidence type="ECO:0000256" key="3">
    <source>
        <dbReference type="SAM" id="Coils"/>
    </source>
</evidence>
<accession>A0AAV9HE53</accession>
<feature type="region of interest" description="Disordered" evidence="4">
    <location>
        <begin position="291"/>
        <end position="314"/>
    </location>
</feature>
<feature type="region of interest" description="Disordered" evidence="4">
    <location>
        <begin position="88"/>
        <end position="139"/>
    </location>
</feature>
<feature type="compositionally biased region" description="Polar residues" evidence="4">
    <location>
        <begin position="106"/>
        <end position="121"/>
    </location>
</feature>
<reference evidence="6" key="1">
    <citation type="journal article" date="2023" name="Mol. Phylogenet. Evol.">
        <title>Genome-scale phylogeny and comparative genomics of the fungal order Sordariales.</title>
        <authorList>
            <person name="Hensen N."/>
            <person name="Bonometti L."/>
            <person name="Westerberg I."/>
            <person name="Brannstrom I.O."/>
            <person name="Guillou S."/>
            <person name="Cros-Aarteil S."/>
            <person name="Calhoun S."/>
            <person name="Haridas S."/>
            <person name="Kuo A."/>
            <person name="Mondo S."/>
            <person name="Pangilinan J."/>
            <person name="Riley R."/>
            <person name="LaButti K."/>
            <person name="Andreopoulos B."/>
            <person name="Lipzen A."/>
            <person name="Chen C."/>
            <person name="Yan M."/>
            <person name="Daum C."/>
            <person name="Ng V."/>
            <person name="Clum A."/>
            <person name="Steindorff A."/>
            <person name="Ohm R.A."/>
            <person name="Martin F."/>
            <person name="Silar P."/>
            <person name="Natvig D.O."/>
            <person name="Lalanne C."/>
            <person name="Gautier V."/>
            <person name="Ament-Velasquez S.L."/>
            <person name="Kruys A."/>
            <person name="Hutchinson M.I."/>
            <person name="Powell A.J."/>
            <person name="Barry K."/>
            <person name="Miller A.N."/>
            <person name="Grigoriev I.V."/>
            <person name="Debuchy R."/>
            <person name="Gladieux P."/>
            <person name="Hiltunen Thoren M."/>
            <person name="Johannesson H."/>
        </authorList>
    </citation>
    <scope>NUCLEOTIDE SEQUENCE</scope>
    <source>
        <strain evidence="6">PSN324</strain>
    </source>
</reference>